<dbReference type="PANTHER" id="PTHR20883:SF48">
    <property type="entry name" value="ECTOINE DIOXYGENASE"/>
    <property type="match status" value="1"/>
</dbReference>
<evidence type="ECO:0000313" key="3">
    <source>
        <dbReference type="Proteomes" id="UP001165366"/>
    </source>
</evidence>
<reference evidence="2" key="2">
    <citation type="submission" date="2024-05" db="EMBL/GenBank/DDBJ databases">
        <title>Rhodohalobacter halophilus gen. nov., sp. nov., a moderately halophilic member of the family Balneolaceae.</title>
        <authorList>
            <person name="Xia J."/>
        </authorList>
    </citation>
    <scope>NUCLEOTIDE SEQUENCE</scope>
    <source>
        <strain evidence="2">WB101</strain>
    </source>
</reference>
<keyword evidence="2" id="KW-0223">Dioxygenase</keyword>
<dbReference type="Pfam" id="PF05721">
    <property type="entry name" value="PhyH"/>
    <property type="match status" value="1"/>
</dbReference>
<dbReference type="SUPFAM" id="SSF51197">
    <property type="entry name" value="Clavaminate synthase-like"/>
    <property type="match status" value="1"/>
</dbReference>
<organism evidence="2 3">
    <name type="scientific">Rhodohalobacter sulfatireducens</name>
    <dbReference type="NCBI Taxonomy" id="2911366"/>
    <lineage>
        <taxon>Bacteria</taxon>
        <taxon>Pseudomonadati</taxon>
        <taxon>Balneolota</taxon>
        <taxon>Balneolia</taxon>
        <taxon>Balneolales</taxon>
        <taxon>Balneolaceae</taxon>
        <taxon>Rhodohalobacter</taxon>
    </lineage>
</organism>
<evidence type="ECO:0000256" key="1">
    <source>
        <dbReference type="ARBA" id="ARBA00001954"/>
    </source>
</evidence>
<dbReference type="GO" id="GO:0051213">
    <property type="term" value="F:dioxygenase activity"/>
    <property type="evidence" value="ECO:0007669"/>
    <property type="project" value="UniProtKB-KW"/>
</dbReference>
<dbReference type="PANTHER" id="PTHR20883">
    <property type="entry name" value="PHYTANOYL-COA DIOXYGENASE DOMAIN CONTAINING 1"/>
    <property type="match status" value="1"/>
</dbReference>
<accession>A0ABS9KAB8</accession>
<dbReference type="Proteomes" id="UP001165366">
    <property type="component" value="Unassembled WGS sequence"/>
</dbReference>
<gene>
    <name evidence="2" type="ORF">L6773_04440</name>
</gene>
<dbReference type="InterPro" id="IPR008775">
    <property type="entry name" value="Phytyl_CoA_dOase-like"/>
</dbReference>
<protein>
    <submittedName>
        <fullName evidence="2">Phytanoyl-CoA dioxygenase family protein</fullName>
    </submittedName>
</protein>
<dbReference type="EMBL" id="JAKLWS010000003">
    <property type="protein sequence ID" value="MCG2587800.1"/>
    <property type="molecule type" value="Genomic_DNA"/>
</dbReference>
<dbReference type="Gene3D" id="2.60.120.620">
    <property type="entry name" value="q2cbj1_9rhob like domain"/>
    <property type="match status" value="1"/>
</dbReference>
<comment type="caution">
    <text evidence="2">The sequence shown here is derived from an EMBL/GenBank/DDBJ whole genome shotgun (WGS) entry which is preliminary data.</text>
</comment>
<keyword evidence="2" id="KW-0560">Oxidoreductase</keyword>
<keyword evidence="3" id="KW-1185">Reference proteome</keyword>
<comment type="cofactor">
    <cofactor evidence="1">
        <name>Fe(2+)</name>
        <dbReference type="ChEBI" id="CHEBI:29033"/>
    </cofactor>
</comment>
<name>A0ABS9KAB8_9BACT</name>
<reference evidence="2" key="1">
    <citation type="submission" date="2022-01" db="EMBL/GenBank/DDBJ databases">
        <authorList>
            <person name="Wang Y."/>
        </authorList>
    </citation>
    <scope>NUCLEOTIDE SEQUENCE</scope>
    <source>
        <strain evidence="2">WB101</strain>
    </source>
</reference>
<sequence length="252" mass="28638">MNITRDQLKQYRHEGFMIVPKFLENEELEMVRNICDTKVAETEKDMSKRGVEKDRINVLGKKYFIHQPHKTHPRLENIIFNNKVAEVCKATIGDTAFLHSEQFVVKMTDSNTNFAWHQDSGYSVYQGGAEQHKPYLTCWIALDDMSEENGTISVLPFSRSPSRKLIKHIWDDDLSAMVGYDGDDEGDLVEVPAGTLVAFSSFLLHKSGANSTDRPRRSYFIAFTPELFLHSDESKGVYSSGEPVIIDGQLVD</sequence>
<evidence type="ECO:0000313" key="2">
    <source>
        <dbReference type="EMBL" id="MCG2587800.1"/>
    </source>
</evidence>
<proteinExistence type="predicted"/>
<dbReference type="RefSeq" id="WP_237852643.1">
    <property type="nucleotide sequence ID" value="NZ_JAKLWS010000003.1"/>
</dbReference>